<gene>
    <name evidence="1" type="ORF">MKW98_017365</name>
</gene>
<proteinExistence type="predicted"/>
<feature type="non-terminal residue" evidence="1">
    <location>
        <position position="1"/>
    </location>
</feature>
<dbReference type="Proteomes" id="UP001202328">
    <property type="component" value="Unassembled WGS sequence"/>
</dbReference>
<name>A0AAD4STN7_9MAGN</name>
<organism evidence="1 2">
    <name type="scientific">Papaver atlanticum</name>
    <dbReference type="NCBI Taxonomy" id="357466"/>
    <lineage>
        <taxon>Eukaryota</taxon>
        <taxon>Viridiplantae</taxon>
        <taxon>Streptophyta</taxon>
        <taxon>Embryophyta</taxon>
        <taxon>Tracheophyta</taxon>
        <taxon>Spermatophyta</taxon>
        <taxon>Magnoliopsida</taxon>
        <taxon>Ranunculales</taxon>
        <taxon>Papaveraceae</taxon>
        <taxon>Papaveroideae</taxon>
        <taxon>Papaver</taxon>
    </lineage>
</organism>
<evidence type="ECO:0000313" key="2">
    <source>
        <dbReference type="Proteomes" id="UP001202328"/>
    </source>
</evidence>
<dbReference type="AlphaFoldDB" id="A0AAD4STN7"/>
<dbReference type="EMBL" id="JAJJMB010008951">
    <property type="protein sequence ID" value="KAI3918917.1"/>
    <property type="molecule type" value="Genomic_DNA"/>
</dbReference>
<protein>
    <submittedName>
        <fullName evidence="1">Uncharacterized protein</fullName>
    </submittedName>
</protein>
<sequence length="75" mass="8258">MEKFIIPCFVLFGRIMVGTVNNPFLINATVQTGYKDLPFALLKNGLYLVTTDPTQLLPLLPPSPSKPCSISTVVY</sequence>
<accession>A0AAD4STN7</accession>
<reference evidence="1" key="1">
    <citation type="submission" date="2022-04" db="EMBL/GenBank/DDBJ databases">
        <title>A functionally conserved STORR gene fusion in Papaver species that diverged 16.8 million years ago.</title>
        <authorList>
            <person name="Catania T."/>
        </authorList>
    </citation>
    <scope>NUCLEOTIDE SEQUENCE</scope>
    <source>
        <strain evidence="1">S-188037</strain>
    </source>
</reference>
<keyword evidence="2" id="KW-1185">Reference proteome</keyword>
<comment type="caution">
    <text evidence="1">The sequence shown here is derived from an EMBL/GenBank/DDBJ whole genome shotgun (WGS) entry which is preliminary data.</text>
</comment>
<evidence type="ECO:0000313" key="1">
    <source>
        <dbReference type="EMBL" id="KAI3918917.1"/>
    </source>
</evidence>